<organism evidence="2 3">
    <name type="scientific">Musa troglodytarum</name>
    <name type="common">fe'i banana</name>
    <dbReference type="NCBI Taxonomy" id="320322"/>
    <lineage>
        <taxon>Eukaryota</taxon>
        <taxon>Viridiplantae</taxon>
        <taxon>Streptophyta</taxon>
        <taxon>Embryophyta</taxon>
        <taxon>Tracheophyta</taxon>
        <taxon>Spermatophyta</taxon>
        <taxon>Magnoliopsida</taxon>
        <taxon>Liliopsida</taxon>
        <taxon>Zingiberales</taxon>
        <taxon>Musaceae</taxon>
        <taxon>Musa</taxon>
    </lineage>
</organism>
<dbReference type="AlphaFoldDB" id="A0A9E7JQU4"/>
<accession>A0A9E7JQU4</accession>
<evidence type="ECO:0000256" key="1">
    <source>
        <dbReference type="SAM" id="MobiDB-lite"/>
    </source>
</evidence>
<proteinExistence type="predicted"/>
<evidence type="ECO:0000313" key="2">
    <source>
        <dbReference type="EMBL" id="URD90028.1"/>
    </source>
</evidence>
<name>A0A9E7JQU4_9LILI</name>
<gene>
    <name evidence="2" type="ORF">MUK42_08507</name>
</gene>
<feature type="compositionally biased region" description="Low complexity" evidence="1">
    <location>
        <begin position="22"/>
        <end position="38"/>
    </location>
</feature>
<dbReference type="EMBL" id="CP097504">
    <property type="protein sequence ID" value="URD90028.1"/>
    <property type="molecule type" value="Genomic_DNA"/>
</dbReference>
<keyword evidence="3" id="KW-1185">Reference proteome</keyword>
<feature type="region of interest" description="Disordered" evidence="1">
    <location>
        <begin position="1"/>
        <end position="53"/>
    </location>
</feature>
<reference evidence="2" key="1">
    <citation type="submission" date="2022-05" db="EMBL/GenBank/DDBJ databases">
        <title>The Musa troglodytarum L. genome provides insights into the mechanism of non-climacteric behaviour and enrichment of carotenoids.</title>
        <authorList>
            <person name="Wang J."/>
        </authorList>
    </citation>
    <scope>NUCLEOTIDE SEQUENCE</scope>
    <source>
        <tissue evidence="2">Leaf</tissue>
    </source>
</reference>
<protein>
    <submittedName>
        <fullName evidence="2">Uncharacterized protein</fullName>
    </submittedName>
</protein>
<sequence>MGQALSAHAGPLKAGIPDADHGGTTARRGSGSSDRGITALQMEPMLARFNDRG</sequence>
<evidence type="ECO:0000313" key="3">
    <source>
        <dbReference type="Proteomes" id="UP001055439"/>
    </source>
</evidence>
<dbReference type="Proteomes" id="UP001055439">
    <property type="component" value="Chromosome 2"/>
</dbReference>